<keyword evidence="3" id="KW-0520">NAD</keyword>
<organism evidence="5 6">
    <name type="scientific">Streptomyces ipomoeae</name>
    <dbReference type="NCBI Taxonomy" id="103232"/>
    <lineage>
        <taxon>Bacteria</taxon>
        <taxon>Bacillati</taxon>
        <taxon>Actinomycetota</taxon>
        <taxon>Actinomycetes</taxon>
        <taxon>Kitasatosporales</taxon>
        <taxon>Streptomycetaceae</taxon>
        <taxon>Streptomyces</taxon>
    </lineage>
</organism>
<dbReference type="InterPro" id="IPR016162">
    <property type="entry name" value="Ald_DH_N"/>
</dbReference>
<gene>
    <name evidence="5" type="ORF">Sipo8835_05695</name>
</gene>
<reference evidence="5 6" key="1">
    <citation type="submission" date="2019-03" db="EMBL/GenBank/DDBJ databases">
        <title>Comparative genomic analyses of the sweetpotato soil rot pathogen, Streptomyces ipomoeae.</title>
        <authorList>
            <person name="Ruschel Soares N."/>
            <person name="Badger J.H."/>
            <person name="Huguet-Tapia J.C."/>
            <person name="Clark C.A."/>
            <person name="Pettis G.S."/>
        </authorList>
    </citation>
    <scope>NUCLEOTIDE SEQUENCE [LARGE SCALE GENOMIC DNA]</scope>
    <source>
        <strain evidence="5 6">88-35</strain>
    </source>
</reference>
<keyword evidence="2" id="KW-0560">Oxidoreductase</keyword>
<dbReference type="PANTHER" id="PTHR43720:SF2">
    <property type="entry name" value="2-AMINOMUCONIC SEMIALDEHYDE DEHYDROGENASE"/>
    <property type="match status" value="1"/>
</dbReference>
<evidence type="ECO:0000259" key="4">
    <source>
        <dbReference type="Pfam" id="PF00171"/>
    </source>
</evidence>
<dbReference type="Gene3D" id="3.40.309.10">
    <property type="entry name" value="Aldehyde Dehydrogenase, Chain A, domain 2"/>
    <property type="match status" value="1"/>
</dbReference>
<feature type="domain" description="Aldehyde dehydrogenase" evidence="4">
    <location>
        <begin position="156"/>
        <end position="389"/>
    </location>
</feature>
<sequence length="459" mass="49893">MSVTSDLVRLDALGPGGTYRSRNIQTVNDIHGAPFAELSLVPPLFVARTMSALRKADPLPLEQRLDAIARAGRAFATETVGGLSPEEYQHAVCRVSGLPWVTTEMALEYTVQYTDRAYLSSQLARPLGAVNDWRDPRTRHGSGVWARRGHVFAVHAPGNTPSAHTLWLQSLALGYRVAVRPSSREPFSPHRWITALRDAGFGADQVALLPTDHATADEVVRGADLAMVYGDDEVVRKYSSMATVLPQGPGRSKFLVTKDADWTSYLDTIVSSVSAHGGAACINTTTVFVEGDPAPVAQAIAERLSVLPSLPPQDPKAVLPVKPIDEARRIERYLLAKAAGTTPWLGGDGIVDDLGDGTAVLRPAVHQVSRPDAPQTRIEQRFPCVWVAPWSPEAGVEPLKDTVVLTAVTDDETLVDRLIDEPSIANVYLGDHPTYWLPPGIPHDDYLESFLMRTKACVR</sequence>
<name>A0AAE9B202_9ACTN</name>
<accession>A0AAE9B202</accession>
<evidence type="ECO:0000313" key="5">
    <source>
        <dbReference type="EMBL" id="TQE38205.1"/>
    </source>
</evidence>
<dbReference type="PANTHER" id="PTHR43720">
    <property type="entry name" value="2-AMINOMUCONIC SEMIALDEHYDE DEHYDROGENASE"/>
    <property type="match status" value="1"/>
</dbReference>
<dbReference type="EMBL" id="SPAZ01000048">
    <property type="protein sequence ID" value="TQE38205.1"/>
    <property type="molecule type" value="Genomic_DNA"/>
</dbReference>
<comment type="caution">
    <text evidence="5">The sequence shown here is derived from an EMBL/GenBank/DDBJ whole genome shotgun (WGS) entry which is preliminary data.</text>
</comment>
<evidence type="ECO:0000256" key="1">
    <source>
        <dbReference type="ARBA" id="ARBA00009986"/>
    </source>
</evidence>
<dbReference type="RefSeq" id="WP_009328024.1">
    <property type="nucleotide sequence ID" value="NZ_JARAVA010000006.1"/>
</dbReference>
<dbReference type="InterPro" id="IPR015590">
    <property type="entry name" value="Aldehyde_DH_dom"/>
</dbReference>
<dbReference type="Proteomes" id="UP000318720">
    <property type="component" value="Unassembled WGS sequence"/>
</dbReference>
<dbReference type="SUPFAM" id="SSF53720">
    <property type="entry name" value="ALDH-like"/>
    <property type="match status" value="1"/>
</dbReference>
<evidence type="ECO:0000256" key="3">
    <source>
        <dbReference type="ARBA" id="ARBA00023027"/>
    </source>
</evidence>
<proteinExistence type="inferred from homology"/>
<dbReference type="InterPro" id="IPR016163">
    <property type="entry name" value="Ald_DH_C"/>
</dbReference>
<evidence type="ECO:0000256" key="2">
    <source>
        <dbReference type="ARBA" id="ARBA00023002"/>
    </source>
</evidence>
<comment type="similarity">
    <text evidence="1">Belongs to the aldehyde dehydrogenase family.</text>
</comment>
<dbReference type="GO" id="GO:0016620">
    <property type="term" value="F:oxidoreductase activity, acting on the aldehyde or oxo group of donors, NAD or NADP as acceptor"/>
    <property type="evidence" value="ECO:0007669"/>
    <property type="project" value="InterPro"/>
</dbReference>
<dbReference type="Pfam" id="PF00171">
    <property type="entry name" value="Aldedh"/>
    <property type="match status" value="1"/>
</dbReference>
<protein>
    <submittedName>
        <fullName evidence="5">Aldehyde dehydrogenase</fullName>
    </submittedName>
</protein>
<dbReference type="InterPro" id="IPR016161">
    <property type="entry name" value="Ald_DH/histidinol_DH"/>
</dbReference>
<evidence type="ECO:0000313" key="6">
    <source>
        <dbReference type="Proteomes" id="UP000318720"/>
    </source>
</evidence>
<dbReference type="Gene3D" id="3.40.605.10">
    <property type="entry name" value="Aldehyde Dehydrogenase, Chain A, domain 1"/>
    <property type="match status" value="1"/>
</dbReference>
<dbReference type="AlphaFoldDB" id="A0AAE9B202"/>